<dbReference type="Gene3D" id="3.60.15.10">
    <property type="entry name" value="Ribonuclease Z/Hydroxyacylglutathione hydrolase-like"/>
    <property type="match status" value="1"/>
</dbReference>
<dbReference type="Proteomes" id="UP000191200">
    <property type="component" value="Chromosome"/>
</dbReference>
<keyword evidence="8" id="KW-1185">Reference proteome</keyword>
<evidence type="ECO:0000256" key="1">
    <source>
        <dbReference type="ARBA" id="ARBA00001947"/>
    </source>
</evidence>
<reference evidence="7 8" key="1">
    <citation type="submission" date="2016-09" db="EMBL/GenBank/DDBJ databases">
        <title>Vagococcus teuberi sp. nov., isolated from the Malian artisanal sour milk fene.</title>
        <authorList>
            <person name="Wullschleger S."/>
            <person name="Seifert C."/>
            <person name="Baumgartner S."/>
            <person name="Lacroix C."/>
            <person name="Bonfoh B."/>
            <person name="Stevens M.J."/>
            <person name="Meile L."/>
        </authorList>
    </citation>
    <scope>NUCLEOTIDE SEQUENCE [LARGE SCALE GENOMIC DNA]</scope>
    <source>
        <strain evidence="7 8">DSM 21459</strain>
    </source>
</reference>
<evidence type="ECO:0000256" key="5">
    <source>
        <dbReference type="SAM" id="MobiDB-lite"/>
    </source>
</evidence>
<dbReference type="GO" id="GO:0046872">
    <property type="term" value="F:metal ion binding"/>
    <property type="evidence" value="ECO:0007669"/>
    <property type="project" value="UniProtKB-KW"/>
</dbReference>
<evidence type="ECO:0000256" key="4">
    <source>
        <dbReference type="ARBA" id="ARBA00022833"/>
    </source>
</evidence>
<evidence type="ECO:0000256" key="3">
    <source>
        <dbReference type="ARBA" id="ARBA00022801"/>
    </source>
</evidence>
<evidence type="ECO:0000313" key="8">
    <source>
        <dbReference type="Proteomes" id="UP000191200"/>
    </source>
</evidence>
<dbReference type="GO" id="GO:0016787">
    <property type="term" value="F:hydrolase activity"/>
    <property type="evidence" value="ECO:0007669"/>
    <property type="project" value="UniProtKB-KW"/>
</dbReference>
<dbReference type="AlphaFoldDB" id="A0A1J0A4W7"/>
<feature type="compositionally biased region" description="Basic and acidic residues" evidence="5">
    <location>
        <begin position="201"/>
        <end position="211"/>
    </location>
</feature>
<feature type="region of interest" description="Disordered" evidence="5">
    <location>
        <begin position="192"/>
        <end position="211"/>
    </location>
</feature>
<organism evidence="7 8">
    <name type="scientific">Vagococcus teuberi</name>
    <dbReference type="NCBI Taxonomy" id="519472"/>
    <lineage>
        <taxon>Bacteria</taxon>
        <taxon>Bacillati</taxon>
        <taxon>Bacillota</taxon>
        <taxon>Bacilli</taxon>
        <taxon>Lactobacillales</taxon>
        <taxon>Enterococcaceae</taxon>
        <taxon>Vagococcus</taxon>
    </lineage>
</organism>
<dbReference type="InterPro" id="IPR051453">
    <property type="entry name" value="MBL_Glyoxalase_II"/>
</dbReference>
<evidence type="ECO:0000313" key="7">
    <source>
        <dbReference type="EMBL" id="APB30979.1"/>
    </source>
</evidence>
<proteinExistence type="predicted"/>
<dbReference type="InterPro" id="IPR036866">
    <property type="entry name" value="RibonucZ/Hydroxyglut_hydro"/>
</dbReference>
<sequence>MNVLTIKQIPTGTIQENCYLIYNDKSLLVVDPGDEAKKIEAEIDALDVKPEAILITHAHYDHIGAVDEIRDRYNIPVYISPIEQSWLTDPQLNLSGLSRHDDMADVTAREAEFELKNYDNYTIGDMTFKVVPTPGHSPGSVSFIFDDFIVCGDALFRGSVGRTDLPFGDSQTLLSGIKKELFTLPDDTKAYPGHGPVTSIGREKQENPFFN</sequence>
<feature type="domain" description="Metallo-beta-lactamase" evidence="6">
    <location>
        <begin position="15"/>
        <end position="194"/>
    </location>
</feature>
<dbReference type="SUPFAM" id="SSF56281">
    <property type="entry name" value="Metallo-hydrolase/oxidoreductase"/>
    <property type="match status" value="1"/>
</dbReference>
<name>A0A1J0A4W7_9ENTE</name>
<dbReference type="InterPro" id="IPR001279">
    <property type="entry name" value="Metallo-B-lactamas"/>
</dbReference>
<dbReference type="PANTHER" id="PTHR46233:SF3">
    <property type="entry name" value="HYDROXYACYLGLUTATHIONE HYDROLASE GLOC"/>
    <property type="match status" value="1"/>
</dbReference>
<keyword evidence="3 7" id="KW-0378">Hydrolase</keyword>
<evidence type="ECO:0000256" key="2">
    <source>
        <dbReference type="ARBA" id="ARBA00022723"/>
    </source>
</evidence>
<dbReference type="Pfam" id="PF00753">
    <property type="entry name" value="Lactamase_B"/>
    <property type="match status" value="1"/>
</dbReference>
<dbReference type="SMART" id="SM00849">
    <property type="entry name" value="Lactamase_B"/>
    <property type="match status" value="1"/>
</dbReference>
<keyword evidence="4" id="KW-0862">Zinc</keyword>
<accession>A0A1J0A4W7</accession>
<dbReference type="KEGG" id="vte:BHY08_03500"/>
<keyword evidence="2" id="KW-0479">Metal-binding</keyword>
<dbReference type="CDD" id="cd06262">
    <property type="entry name" value="metallo-hydrolase-like_MBL-fold"/>
    <property type="match status" value="1"/>
</dbReference>
<gene>
    <name evidence="7" type="ORF">BHY08_03500</name>
</gene>
<comment type="cofactor">
    <cofactor evidence="1">
        <name>Zn(2+)</name>
        <dbReference type="ChEBI" id="CHEBI:29105"/>
    </cofactor>
</comment>
<dbReference type="STRING" id="519472.BHY08_03500"/>
<dbReference type="EMBL" id="CP017267">
    <property type="protein sequence ID" value="APB30979.1"/>
    <property type="molecule type" value="Genomic_DNA"/>
</dbReference>
<evidence type="ECO:0000259" key="6">
    <source>
        <dbReference type="SMART" id="SM00849"/>
    </source>
</evidence>
<dbReference type="PANTHER" id="PTHR46233">
    <property type="entry name" value="HYDROXYACYLGLUTATHIONE HYDROLASE GLOC"/>
    <property type="match status" value="1"/>
</dbReference>
<protein>
    <submittedName>
        <fullName evidence="7">Hydrolase</fullName>
    </submittedName>
</protein>